<accession>A0A9Q3BTP2</accession>
<reference evidence="1" key="1">
    <citation type="submission" date="2021-03" db="EMBL/GenBank/DDBJ databases">
        <title>Draft genome sequence of rust myrtle Austropuccinia psidii MF-1, a brazilian biotype.</title>
        <authorList>
            <person name="Quecine M.C."/>
            <person name="Pachon D.M.R."/>
            <person name="Bonatelli M.L."/>
            <person name="Correr F.H."/>
            <person name="Franceschini L.M."/>
            <person name="Leite T.F."/>
            <person name="Margarido G.R.A."/>
            <person name="Almeida C.A."/>
            <person name="Ferrarezi J.A."/>
            <person name="Labate C.A."/>
        </authorList>
    </citation>
    <scope>NUCLEOTIDE SEQUENCE</scope>
    <source>
        <strain evidence="1">MF-1</strain>
    </source>
</reference>
<name>A0A9Q3BTP2_9BASI</name>
<protein>
    <submittedName>
        <fullName evidence="1">Uncharacterized protein</fullName>
    </submittedName>
</protein>
<sequence>MSEVDQSLYFFKHKEVTILIWIHLDNGVILSNSLEAVHQFKETLCSKLDVKWKDSLSQIVGLECGFGEVEVAIAQQRLTNGILDAYPRKVIHHDSPFPPSLGACLEKNNTVINVMPYRLVSESWPDLAFAVNFLACHSMGPRERHWLLLDHLIGSLLKTHNRGVVLKPRSLLLNLWSDAGWGRPGAVSVRFYSQSWQHACVVGFQTTGSSGSINMCSGIRRPVRFNSEPGTRDESTFSAGQPFFVTIRQ</sequence>
<evidence type="ECO:0000313" key="2">
    <source>
        <dbReference type="Proteomes" id="UP000765509"/>
    </source>
</evidence>
<evidence type="ECO:0000313" key="1">
    <source>
        <dbReference type="EMBL" id="MBW0470960.1"/>
    </source>
</evidence>
<comment type="caution">
    <text evidence="1">The sequence shown here is derived from an EMBL/GenBank/DDBJ whole genome shotgun (WGS) entry which is preliminary data.</text>
</comment>
<keyword evidence="2" id="KW-1185">Reference proteome</keyword>
<dbReference type="Proteomes" id="UP000765509">
    <property type="component" value="Unassembled WGS sequence"/>
</dbReference>
<dbReference type="EMBL" id="AVOT02002615">
    <property type="protein sequence ID" value="MBW0470960.1"/>
    <property type="molecule type" value="Genomic_DNA"/>
</dbReference>
<dbReference type="AlphaFoldDB" id="A0A9Q3BTP2"/>
<proteinExistence type="predicted"/>
<organism evidence="1 2">
    <name type="scientific">Austropuccinia psidii MF-1</name>
    <dbReference type="NCBI Taxonomy" id="1389203"/>
    <lineage>
        <taxon>Eukaryota</taxon>
        <taxon>Fungi</taxon>
        <taxon>Dikarya</taxon>
        <taxon>Basidiomycota</taxon>
        <taxon>Pucciniomycotina</taxon>
        <taxon>Pucciniomycetes</taxon>
        <taxon>Pucciniales</taxon>
        <taxon>Sphaerophragmiaceae</taxon>
        <taxon>Austropuccinia</taxon>
    </lineage>
</organism>
<gene>
    <name evidence="1" type="ORF">O181_010675</name>
</gene>